<dbReference type="Proteomes" id="UP001652582">
    <property type="component" value="Chromosome 20"/>
</dbReference>
<dbReference type="RefSeq" id="XP_052743902.1">
    <property type="nucleotide sequence ID" value="XM_052887942.1"/>
</dbReference>
<evidence type="ECO:0000313" key="2">
    <source>
        <dbReference type="Proteomes" id="UP001652582"/>
    </source>
</evidence>
<name>A0ABM3LXV4_BICAN</name>
<feature type="chain" id="PRO_5046254467" evidence="1">
    <location>
        <begin position="19"/>
        <end position="260"/>
    </location>
</feature>
<reference evidence="3" key="1">
    <citation type="submission" date="2025-08" db="UniProtKB">
        <authorList>
            <consortium name="RefSeq"/>
        </authorList>
    </citation>
    <scope>IDENTIFICATION</scope>
</reference>
<evidence type="ECO:0000256" key="1">
    <source>
        <dbReference type="SAM" id="SignalP"/>
    </source>
</evidence>
<keyword evidence="2" id="KW-1185">Reference proteome</keyword>
<evidence type="ECO:0000313" key="3">
    <source>
        <dbReference type="RefSeq" id="XP_052743902.1"/>
    </source>
</evidence>
<keyword evidence="1" id="KW-0732">Signal</keyword>
<dbReference type="GeneID" id="112049035"/>
<dbReference type="PANTHER" id="PTHR11257:SF12">
    <property type="entry name" value="EJACULATORY BULB-SPECIFIC PROTEIN 3-RELATED"/>
    <property type="match status" value="1"/>
</dbReference>
<dbReference type="PANTHER" id="PTHR11257">
    <property type="entry name" value="CHEMOSENSORY PROTEIN-RELATED"/>
    <property type="match status" value="1"/>
</dbReference>
<proteinExistence type="predicted"/>
<dbReference type="Gene3D" id="1.10.2080.10">
    <property type="entry name" value="Insect odorant-binding protein A10/Ejaculatory bulb-specific protein 3"/>
    <property type="match status" value="2"/>
</dbReference>
<accession>A0ABM3LXV4</accession>
<protein>
    <submittedName>
        <fullName evidence="3">Uncharacterized protein LOC112049035</fullName>
    </submittedName>
</protein>
<dbReference type="InterPro" id="IPR005055">
    <property type="entry name" value="A10/PebIII"/>
</dbReference>
<sequence length="260" mass="30344">MKNLILLVGFVLISFAVAEEYTDRYDNINIDEILHNKRLLASYMKCVLGQGRCTPEGKEITVHLKDGMQTGCKKCTQAQKEKARKVANHLKNHEPKFWEDLKHKFDPENSNKATYEAFLASKEYKFSPNRVLMIWQTLALCLLGAVVSSEKYSDKYDKLNVTEVLHNRRLLLGYANCIFERGKCNPDMKFLKDNLEEMFETGCEKCTDAQKRISTEVSNHLIEFERDIWNELMTKYDPEGIWRKKYVERIKQMGINLPTD</sequence>
<organism evidence="2 3">
    <name type="scientific">Bicyclus anynana</name>
    <name type="common">Squinting bush brown butterfly</name>
    <dbReference type="NCBI Taxonomy" id="110368"/>
    <lineage>
        <taxon>Eukaryota</taxon>
        <taxon>Metazoa</taxon>
        <taxon>Ecdysozoa</taxon>
        <taxon>Arthropoda</taxon>
        <taxon>Hexapoda</taxon>
        <taxon>Insecta</taxon>
        <taxon>Pterygota</taxon>
        <taxon>Neoptera</taxon>
        <taxon>Endopterygota</taxon>
        <taxon>Lepidoptera</taxon>
        <taxon>Glossata</taxon>
        <taxon>Ditrysia</taxon>
        <taxon>Papilionoidea</taxon>
        <taxon>Nymphalidae</taxon>
        <taxon>Satyrinae</taxon>
        <taxon>Satyrini</taxon>
        <taxon>Mycalesina</taxon>
        <taxon>Bicyclus</taxon>
    </lineage>
</organism>
<dbReference type="SUPFAM" id="SSF100910">
    <property type="entry name" value="Chemosensory protein Csp2"/>
    <property type="match status" value="2"/>
</dbReference>
<dbReference type="Pfam" id="PF03392">
    <property type="entry name" value="OS-D"/>
    <property type="match status" value="2"/>
</dbReference>
<dbReference type="InterPro" id="IPR036682">
    <property type="entry name" value="OS_D_A10/PebIII_sf"/>
</dbReference>
<gene>
    <name evidence="3" type="primary">LOC112049035</name>
</gene>
<feature type="signal peptide" evidence="1">
    <location>
        <begin position="1"/>
        <end position="18"/>
    </location>
</feature>